<evidence type="ECO:0000313" key="2">
    <source>
        <dbReference type="Proteomes" id="UP000017127"/>
    </source>
</evidence>
<comment type="caution">
    <text evidence="1">The sequence shown here is derived from an EMBL/GenBank/DDBJ whole genome shotgun (WGS) entry which is preliminary data.</text>
</comment>
<reference evidence="1 2" key="1">
    <citation type="journal article" date="2013" name="Front. Microbiol.">
        <title>Comparative genomic analyses of the cyanobacterium, Lyngbya aestuarii BL J, a powerful hydrogen producer.</title>
        <authorList>
            <person name="Kothari A."/>
            <person name="Vaughn M."/>
            <person name="Garcia-Pichel F."/>
        </authorList>
    </citation>
    <scope>NUCLEOTIDE SEQUENCE [LARGE SCALE GENOMIC DNA]</scope>
    <source>
        <strain evidence="1 2">BL J</strain>
    </source>
</reference>
<evidence type="ECO:0000313" key="1">
    <source>
        <dbReference type="EMBL" id="ERT08408.1"/>
    </source>
</evidence>
<organism evidence="1 2">
    <name type="scientific">Lyngbya aestuarii BL J</name>
    <dbReference type="NCBI Taxonomy" id="1348334"/>
    <lineage>
        <taxon>Bacteria</taxon>
        <taxon>Bacillati</taxon>
        <taxon>Cyanobacteriota</taxon>
        <taxon>Cyanophyceae</taxon>
        <taxon>Oscillatoriophycideae</taxon>
        <taxon>Oscillatoriales</taxon>
        <taxon>Microcoleaceae</taxon>
        <taxon>Lyngbya</taxon>
    </lineage>
</organism>
<keyword evidence="2" id="KW-1185">Reference proteome</keyword>
<dbReference type="EMBL" id="AUZM01000011">
    <property type="protein sequence ID" value="ERT08408.1"/>
    <property type="molecule type" value="Genomic_DNA"/>
</dbReference>
<name>U7QKL8_9CYAN</name>
<proteinExistence type="predicted"/>
<dbReference type="Proteomes" id="UP000017127">
    <property type="component" value="Unassembled WGS sequence"/>
</dbReference>
<gene>
    <name evidence="1" type="ORF">M595_1658</name>
</gene>
<accession>U7QKL8</accession>
<sequence length="59" mass="6895">MNPDYTLKQSYQTLYNNNLGAETLYTLLKNKTISIYFMPTPRPRIFPHKPSEINTLLCS</sequence>
<dbReference type="AlphaFoldDB" id="U7QKL8"/>
<protein>
    <submittedName>
        <fullName evidence="1">Uncharacterized protein</fullName>
    </submittedName>
</protein>